<accession>A0ABT0BZ22</accession>
<evidence type="ECO:0000256" key="2">
    <source>
        <dbReference type="ARBA" id="ARBA00012897"/>
    </source>
</evidence>
<name>A0ABT0BZ22_9BACT</name>
<dbReference type="EC" id="1.4.1.1" evidence="2"/>
<evidence type="ECO:0000256" key="3">
    <source>
        <dbReference type="ARBA" id="ARBA00023002"/>
    </source>
</evidence>
<dbReference type="PANTHER" id="PTHR42795:SF1">
    <property type="entry name" value="ALANINE DEHYDROGENASE"/>
    <property type="match status" value="1"/>
</dbReference>
<comment type="caution">
    <text evidence="7">The sequence shown here is derived from an EMBL/GenBank/DDBJ whole genome shotgun (WGS) entry which is preliminary data.</text>
</comment>
<gene>
    <name evidence="7" type="ORF">MUN53_05265</name>
</gene>
<feature type="domain" description="Alanine dehydrogenase/pyridine nucleotide transhydrogenase NAD(H)-binding" evidence="5">
    <location>
        <begin position="178"/>
        <end position="327"/>
    </location>
</feature>
<evidence type="ECO:0000313" key="7">
    <source>
        <dbReference type="EMBL" id="MCJ2380025.1"/>
    </source>
</evidence>
<dbReference type="InterPro" id="IPR036291">
    <property type="entry name" value="NAD(P)-bd_dom_sf"/>
</dbReference>
<organism evidence="7 8">
    <name type="scientific">Parabacteroides faecalis</name>
    <dbReference type="NCBI Taxonomy" id="2924040"/>
    <lineage>
        <taxon>Bacteria</taxon>
        <taxon>Pseudomonadati</taxon>
        <taxon>Bacteroidota</taxon>
        <taxon>Bacteroidia</taxon>
        <taxon>Bacteroidales</taxon>
        <taxon>Tannerellaceae</taxon>
        <taxon>Parabacteroides</taxon>
    </lineage>
</organism>
<dbReference type="CDD" id="cd05305">
    <property type="entry name" value="L-AlaDH"/>
    <property type="match status" value="1"/>
</dbReference>
<dbReference type="SUPFAM" id="SSF52283">
    <property type="entry name" value="Formate/glycerate dehydrogenase catalytic domain-like"/>
    <property type="match status" value="1"/>
</dbReference>
<dbReference type="InterPro" id="IPR007886">
    <property type="entry name" value="AlaDH/PNT_N"/>
</dbReference>
<feature type="domain" description="Alanine dehydrogenase/pyridine nucleotide transhydrogenase N-terminal" evidence="6">
    <location>
        <begin position="32"/>
        <end position="166"/>
    </location>
</feature>
<proteinExistence type="inferred from homology"/>
<dbReference type="Gene3D" id="3.40.50.720">
    <property type="entry name" value="NAD(P)-binding Rossmann-like Domain"/>
    <property type="match status" value="2"/>
</dbReference>
<dbReference type="SUPFAM" id="SSF51735">
    <property type="entry name" value="NAD(P)-binding Rossmann-fold domains"/>
    <property type="match status" value="1"/>
</dbReference>
<dbReference type="PANTHER" id="PTHR42795">
    <property type="entry name" value="ALANINE DEHYDROGENASE"/>
    <property type="match status" value="1"/>
</dbReference>
<dbReference type="SMART" id="SM01003">
    <property type="entry name" value="AlaDh_PNT_N"/>
    <property type="match status" value="1"/>
</dbReference>
<dbReference type="InterPro" id="IPR008142">
    <property type="entry name" value="AlaDH/PNT_CS1"/>
</dbReference>
<dbReference type="Pfam" id="PF05222">
    <property type="entry name" value="AlaDh_PNT_N"/>
    <property type="match status" value="1"/>
</dbReference>
<evidence type="ECO:0000313" key="8">
    <source>
        <dbReference type="Proteomes" id="UP001165444"/>
    </source>
</evidence>
<keyword evidence="3" id="KW-0560">Oxidoreductase</keyword>
<dbReference type="SMART" id="SM01002">
    <property type="entry name" value="AlaDh_PNT_C"/>
    <property type="match status" value="1"/>
</dbReference>
<dbReference type="Pfam" id="PF01262">
    <property type="entry name" value="AlaDh_PNT_C"/>
    <property type="match status" value="1"/>
</dbReference>
<reference evidence="7 8" key="1">
    <citation type="submission" date="2022-03" db="EMBL/GenBank/DDBJ databases">
        <title>Parabacteroides sp. nov. isolated from swine feces.</title>
        <authorList>
            <person name="Bak J.E."/>
        </authorList>
    </citation>
    <scope>NUCLEOTIDE SEQUENCE [LARGE SCALE GENOMIC DNA]</scope>
    <source>
        <strain evidence="7 8">AGMB00274</strain>
    </source>
</reference>
<dbReference type="Proteomes" id="UP001165444">
    <property type="component" value="Unassembled WGS sequence"/>
</dbReference>
<dbReference type="EMBL" id="JAKZMM010000009">
    <property type="protein sequence ID" value="MCJ2380025.1"/>
    <property type="molecule type" value="Genomic_DNA"/>
</dbReference>
<sequence length="404" mass="44268">MKNTTDNPSQQFYIPQELLQELGKMKNTLVIGVPKERNRGEKRVALTPESVEILTSYGHHVYVESGAGLGINYSDNHYSEAGAEIVATPAEIFQADLIVKILPLLPEEALLMRPRSSVFSFVPLRQLTAETYQVLMNKRITALAYDFLKDEKLLYQPIMSAMAEIEGYASISIASDLLSNNHGGKGILLGGVAGVSPTEVVIIGAGNAGTNAARAALALGASVKVFDNNIQRLRQIQRTLGASLFTSNFHPNVLRNAFQSADVVIGALHNDHPQHRYVIAEGLIETMKKGALIIDLRMNQGGCFETTCCLSAVDPEIFEQHGVLHFCKPFISNYVARTASMAFSNLLVPLLTEIGDMGSLKALIQYHPGVKQGIYLYSGKPVNDYISNHFNLRSNNIDIYLTAF</sequence>
<protein>
    <recommendedName>
        <fullName evidence="2">alanine dehydrogenase</fullName>
        <ecNumber evidence="2">1.4.1.1</ecNumber>
    </recommendedName>
</protein>
<keyword evidence="4" id="KW-0520">NAD</keyword>
<dbReference type="InterPro" id="IPR007698">
    <property type="entry name" value="AlaDH/PNT_NAD(H)-bd"/>
</dbReference>
<dbReference type="PROSITE" id="PS00836">
    <property type="entry name" value="ALADH_PNT_1"/>
    <property type="match status" value="1"/>
</dbReference>
<evidence type="ECO:0000259" key="6">
    <source>
        <dbReference type="SMART" id="SM01003"/>
    </source>
</evidence>
<evidence type="ECO:0000256" key="4">
    <source>
        <dbReference type="ARBA" id="ARBA00023027"/>
    </source>
</evidence>
<dbReference type="InterPro" id="IPR008141">
    <property type="entry name" value="Ala_DH"/>
</dbReference>
<evidence type="ECO:0000259" key="5">
    <source>
        <dbReference type="SMART" id="SM01002"/>
    </source>
</evidence>
<evidence type="ECO:0000256" key="1">
    <source>
        <dbReference type="ARBA" id="ARBA00005689"/>
    </source>
</evidence>
<dbReference type="RefSeq" id="WP_022455107.1">
    <property type="nucleotide sequence ID" value="NZ_JAKZMM010000009.1"/>
</dbReference>
<comment type="similarity">
    <text evidence="1">Belongs to the AlaDH/PNT family.</text>
</comment>
<keyword evidence="8" id="KW-1185">Reference proteome</keyword>